<dbReference type="InterPro" id="IPR000157">
    <property type="entry name" value="TIR_dom"/>
</dbReference>
<dbReference type="GO" id="GO:0043332">
    <property type="term" value="C:mating projection tip"/>
    <property type="evidence" value="ECO:0007669"/>
    <property type="project" value="TreeGrafter"/>
</dbReference>
<dbReference type="InterPro" id="IPR000219">
    <property type="entry name" value="DH_dom"/>
</dbReference>
<feature type="domain" description="DH" evidence="2">
    <location>
        <begin position="203"/>
        <end position="376"/>
    </location>
</feature>
<keyword evidence="4" id="KW-1185">Reference proteome</keyword>
<dbReference type="PANTHER" id="PTHR47339">
    <property type="entry name" value="CELL DIVISION CONTROL PROTEIN 24"/>
    <property type="match status" value="1"/>
</dbReference>
<accession>A0A1Y2BD11</accession>
<evidence type="ECO:0000259" key="2">
    <source>
        <dbReference type="PROSITE" id="PS50010"/>
    </source>
</evidence>
<dbReference type="InterPro" id="IPR035899">
    <property type="entry name" value="DBL_dom_sf"/>
</dbReference>
<dbReference type="GO" id="GO:0030010">
    <property type="term" value="P:establishment of cell polarity"/>
    <property type="evidence" value="ECO:0007669"/>
    <property type="project" value="TreeGrafter"/>
</dbReference>
<feature type="compositionally biased region" description="Low complexity" evidence="1">
    <location>
        <begin position="585"/>
        <end position="598"/>
    </location>
</feature>
<name>A0A1Y2BD11_9FUNG</name>
<dbReference type="GO" id="GO:0007165">
    <property type="term" value="P:signal transduction"/>
    <property type="evidence" value="ECO:0007669"/>
    <property type="project" value="InterPro"/>
</dbReference>
<dbReference type="Gene3D" id="1.20.900.10">
    <property type="entry name" value="Dbl homology (DH) domain"/>
    <property type="match status" value="1"/>
</dbReference>
<dbReference type="GO" id="GO:0005737">
    <property type="term" value="C:cytoplasm"/>
    <property type="evidence" value="ECO:0007669"/>
    <property type="project" value="TreeGrafter"/>
</dbReference>
<feature type="region of interest" description="Disordered" evidence="1">
    <location>
        <begin position="571"/>
        <end position="608"/>
    </location>
</feature>
<sequence>MITQLPLPGKAKSLYQRCMDLIATLYSFPLFEYYLFPDGVDKYLVSSSDNLYIADPVEVLWNCFKLGAPLCVIYNELAAVTNGVYLQPSDVSNVEPPFYPTMPCKDNLYKAIAICKEDPNLQALANISVSELYKDDTAGFMKASATQRFWFTLIDDTHDLHQVLKLVEELIILIKRNNNLPTARPLPFSTDVVFKTTSPYQANVTRLLKELIETERAYIFSLEELQRYQAELVASKTFSNDMIRLLFSNLNELVDFQRRFLVGLESTIRLDPENQRIGALFILNEEAFEVYFPFCTNFQSAQNFAAMQTEELQNLSHIIPPHQLQLYLIKPIQRLLNYPLILKELVQTDLDSYPHKHELEEGLESIKRVVGHLNELQRKSENERIFSELVESMEDWLGLRPSEFGELLLSDQVLLVSDDQERSYELFLFEKLLLCCKKNKKDVRGKLQQSGTFGYILRGNIYVRSMLRVENTSDPIFGDYSLKVYWKDASEPDLVCFRCKYRNEGQAALWADRLQTQIYKYRDRTETQPIEPVIQEPGGILTYMTNEVFEYIPEDNLVKQSEATTFNHPEHLHETKPLRRPIPPRGSSRSRNNNILRPGSNFDADNDRSSINTLESVEIAMRIGAVGLREATRQYSHSYPFDAMISLASSDRTLGQELYDLLSSNGFKVWVYWVNMSGNMDRSMMEGITRSALFIPILSDDYYGRMDCMFELQAASSQCKRSLVLKKPGVLPANVLAHLGRLQYIEVNGELDGHTRDRILGVMRDSVPEL</sequence>
<dbReference type="SUPFAM" id="SSF48065">
    <property type="entry name" value="DBL homology domain (DH-domain)"/>
    <property type="match status" value="1"/>
</dbReference>
<dbReference type="InterPro" id="IPR035897">
    <property type="entry name" value="Toll_tir_struct_dom_sf"/>
</dbReference>
<reference evidence="3 4" key="1">
    <citation type="submission" date="2016-07" db="EMBL/GenBank/DDBJ databases">
        <title>Pervasive Adenine N6-methylation of Active Genes in Fungi.</title>
        <authorList>
            <consortium name="DOE Joint Genome Institute"/>
            <person name="Mondo S.J."/>
            <person name="Dannebaum R.O."/>
            <person name="Kuo R.C."/>
            <person name="Labutti K."/>
            <person name="Haridas S."/>
            <person name="Kuo A."/>
            <person name="Salamov A."/>
            <person name="Ahrendt S.R."/>
            <person name="Lipzen A."/>
            <person name="Sullivan W."/>
            <person name="Andreopoulos W.B."/>
            <person name="Clum A."/>
            <person name="Lindquist E."/>
            <person name="Daum C."/>
            <person name="Ramamoorthy G.K."/>
            <person name="Gryganskyi A."/>
            <person name="Culley D."/>
            <person name="Magnuson J.K."/>
            <person name="James T.Y."/>
            <person name="O'Malley M.A."/>
            <person name="Stajich J.E."/>
            <person name="Spatafora J.W."/>
            <person name="Visel A."/>
            <person name="Grigoriev I.V."/>
        </authorList>
    </citation>
    <scope>NUCLEOTIDE SEQUENCE [LARGE SCALE GENOMIC DNA]</scope>
    <source>
        <strain evidence="3 4">JEL800</strain>
    </source>
</reference>
<dbReference type="GO" id="GO:0005085">
    <property type="term" value="F:guanyl-nucleotide exchange factor activity"/>
    <property type="evidence" value="ECO:0007669"/>
    <property type="project" value="InterPro"/>
</dbReference>
<protein>
    <recommendedName>
        <fullName evidence="2">DH domain-containing protein</fullName>
    </recommendedName>
</protein>
<dbReference type="Proteomes" id="UP000193642">
    <property type="component" value="Unassembled WGS sequence"/>
</dbReference>
<dbReference type="OrthoDB" id="2159918at2759"/>
<dbReference type="PANTHER" id="PTHR47339:SF1">
    <property type="entry name" value="CELL DIVISION CONTROL PROTEIN 24"/>
    <property type="match status" value="1"/>
</dbReference>
<dbReference type="Pfam" id="PF15411">
    <property type="entry name" value="PH_10"/>
    <property type="match status" value="1"/>
</dbReference>
<dbReference type="InterPro" id="IPR010481">
    <property type="entry name" value="Cdc24/Scd1_N"/>
</dbReference>
<comment type="caution">
    <text evidence="3">The sequence shown here is derived from an EMBL/GenBank/DDBJ whole genome shotgun (WGS) entry which is preliminary data.</text>
</comment>
<dbReference type="GO" id="GO:0031106">
    <property type="term" value="P:septin ring organization"/>
    <property type="evidence" value="ECO:0007669"/>
    <property type="project" value="TreeGrafter"/>
</dbReference>
<dbReference type="Pfam" id="PF13676">
    <property type="entry name" value="TIR_2"/>
    <property type="match status" value="1"/>
</dbReference>
<dbReference type="SMART" id="SM00325">
    <property type="entry name" value="RhoGEF"/>
    <property type="match status" value="1"/>
</dbReference>
<dbReference type="CDD" id="cd00160">
    <property type="entry name" value="RhoGEF"/>
    <property type="match status" value="1"/>
</dbReference>
<dbReference type="AlphaFoldDB" id="A0A1Y2BD11"/>
<evidence type="ECO:0000256" key="1">
    <source>
        <dbReference type="SAM" id="MobiDB-lite"/>
    </source>
</evidence>
<dbReference type="Gene3D" id="2.30.29.30">
    <property type="entry name" value="Pleckstrin-homology domain (PH domain)/Phosphotyrosine-binding domain (PTB)"/>
    <property type="match status" value="1"/>
</dbReference>
<dbReference type="InterPro" id="IPR053026">
    <property type="entry name" value="CDC42_GEF"/>
</dbReference>
<gene>
    <name evidence="3" type="ORF">BCR33DRAFT_771351</name>
</gene>
<dbReference type="GO" id="GO:0005634">
    <property type="term" value="C:nucleus"/>
    <property type="evidence" value="ECO:0007669"/>
    <property type="project" value="TreeGrafter"/>
</dbReference>
<dbReference type="EMBL" id="MCGO01000070">
    <property type="protein sequence ID" value="ORY32713.1"/>
    <property type="molecule type" value="Genomic_DNA"/>
</dbReference>
<organism evidence="3 4">
    <name type="scientific">Rhizoclosmatium globosum</name>
    <dbReference type="NCBI Taxonomy" id="329046"/>
    <lineage>
        <taxon>Eukaryota</taxon>
        <taxon>Fungi</taxon>
        <taxon>Fungi incertae sedis</taxon>
        <taxon>Chytridiomycota</taxon>
        <taxon>Chytridiomycota incertae sedis</taxon>
        <taxon>Chytridiomycetes</taxon>
        <taxon>Chytridiales</taxon>
        <taxon>Chytriomycetaceae</taxon>
        <taxon>Rhizoclosmatium</taxon>
    </lineage>
</organism>
<dbReference type="InterPro" id="IPR011993">
    <property type="entry name" value="PH-like_dom_sf"/>
</dbReference>
<dbReference type="SUPFAM" id="SSF52200">
    <property type="entry name" value="Toll/Interleukin receptor TIR domain"/>
    <property type="match status" value="1"/>
</dbReference>
<proteinExistence type="predicted"/>
<dbReference type="Pfam" id="PF00621">
    <property type="entry name" value="RhoGEF"/>
    <property type="match status" value="1"/>
</dbReference>
<dbReference type="GO" id="GO:0000935">
    <property type="term" value="C:division septum"/>
    <property type="evidence" value="ECO:0007669"/>
    <property type="project" value="TreeGrafter"/>
</dbReference>
<dbReference type="SUPFAM" id="SSF50729">
    <property type="entry name" value="PH domain-like"/>
    <property type="match status" value="1"/>
</dbReference>
<evidence type="ECO:0000313" key="4">
    <source>
        <dbReference type="Proteomes" id="UP000193642"/>
    </source>
</evidence>
<dbReference type="Pfam" id="PF06395">
    <property type="entry name" value="CDC24"/>
    <property type="match status" value="1"/>
</dbReference>
<dbReference type="PROSITE" id="PS50010">
    <property type="entry name" value="DH_2"/>
    <property type="match status" value="1"/>
</dbReference>
<dbReference type="STRING" id="329046.A0A1Y2BD11"/>
<evidence type="ECO:0000313" key="3">
    <source>
        <dbReference type="EMBL" id="ORY32713.1"/>
    </source>
</evidence>
<dbReference type="Gene3D" id="3.40.50.10140">
    <property type="entry name" value="Toll/interleukin-1 receptor homology (TIR) domain"/>
    <property type="match status" value="1"/>
</dbReference>